<evidence type="ECO:0000313" key="3">
    <source>
        <dbReference type="Proteomes" id="UP000237798"/>
    </source>
</evidence>
<organism evidence="2 3">
    <name type="scientific">Clostridium luticellarii</name>
    <dbReference type="NCBI Taxonomy" id="1691940"/>
    <lineage>
        <taxon>Bacteria</taxon>
        <taxon>Bacillati</taxon>
        <taxon>Bacillota</taxon>
        <taxon>Clostridia</taxon>
        <taxon>Eubacteriales</taxon>
        <taxon>Clostridiaceae</taxon>
        <taxon>Clostridium</taxon>
    </lineage>
</organism>
<dbReference type="Proteomes" id="UP000237798">
    <property type="component" value="Unassembled WGS sequence"/>
</dbReference>
<gene>
    <name evidence="2" type="ORF">CLLU_15190</name>
</gene>
<dbReference type="EMBL" id="PVXP01000016">
    <property type="protein sequence ID" value="PRR85449.1"/>
    <property type="molecule type" value="Genomic_DNA"/>
</dbReference>
<keyword evidence="1" id="KW-0472">Membrane</keyword>
<dbReference type="AlphaFoldDB" id="A0A2T0BNJ0"/>
<evidence type="ECO:0000256" key="1">
    <source>
        <dbReference type="SAM" id="Phobius"/>
    </source>
</evidence>
<feature type="transmembrane region" description="Helical" evidence="1">
    <location>
        <begin position="21"/>
        <end position="49"/>
    </location>
</feature>
<dbReference type="RefSeq" id="WP_273344560.1">
    <property type="nucleotide sequence ID" value="NZ_JALCPJ010000005.1"/>
</dbReference>
<comment type="caution">
    <text evidence="2">The sequence shown here is derived from an EMBL/GenBank/DDBJ whole genome shotgun (WGS) entry which is preliminary data.</text>
</comment>
<sequence>MSTNNNYLEKTTYGWDNFSKIITFIGCILCLLTAYTAFLGLLMISYAFWRSRSRNTMRRIREERMFLKFLDFLFHGVHNVKRGKISLKKSILGNKRKYKRCPRCGRRILLKNSDKENMILCPKCSLRFKAK</sequence>
<accession>A0A2T0BNJ0</accession>
<keyword evidence="1" id="KW-0812">Transmembrane</keyword>
<evidence type="ECO:0000313" key="2">
    <source>
        <dbReference type="EMBL" id="PRR85449.1"/>
    </source>
</evidence>
<protein>
    <recommendedName>
        <fullName evidence="4">Zn-finger containing protein</fullName>
    </recommendedName>
</protein>
<reference evidence="2 3" key="1">
    <citation type="submission" date="2018-03" db="EMBL/GenBank/DDBJ databases">
        <title>Genome sequence of Clostridium luticellarii DSM 29923.</title>
        <authorList>
            <person name="Poehlein A."/>
            <person name="Daniel R."/>
        </authorList>
    </citation>
    <scope>NUCLEOTIDE SEQUENCE [LARGE SCALE GENOMIC DNA]</scope>
    <source>
        <strain evidence="2 3">DSM 29923</strain>
    </source>
</reference>
<keyword evidence="1" id="KW-1133">Transmembrane helix</keyword>
<proteinExistence type="predicted"/>
<keyword evidence="3" id="KW-1185">Reference proteome</keyword>
<evidence type="ECO:0008006" key="4">
    <source>
        <dbReference type="Google" id="ProtNLM"/>
    </source>
</evidence>
<name>A0A2T0BNJ0_9CLOT</name>